<dbReference type="Proteomes" id="UP000799754">
    <property type="component" value="Unassembled WGS sequence"/>
</dbReference>
<evidence type="ECO:0000313" key="1">
    <source>
        <dbReference type="EMBL" id="KAF2633742.1"/>
    </source>
</evidence>
<organism evidence="1 2">
    <name type="scientific">Macroventuria anomochaeta</name>
    <dbReference type="NCBI Taxonomy" id="301207"/>
    <lineage>
        <taxon>Eukaryota</taxon>
        <taxon>Fungi</taxon>
        <taxon>Dikarya</taxon>
        <taxon>Ascomycota</taxon>
        <taxon>Pezizomycotina</taxon>
        <taxon>Dothideomycetes</taxon>
        <taxon>Pleosporomycetidae</taxon>
        <taxon>Pleosporales</taxon>
        <taxon>Pleosporineae</taxon>
        <taxon>Didymellaceae</taxon>
        <taxon>Macroventuria</taxon>
    </lineage>
</organism>
<sequence>MYSIDQYDTTETDNRAVSMALDACQGLRQLRIGFHAPSEYRYDQLDIPGAHPLNGVTLHISKYLDGFNPKSVVALKNLRNLTIYGTSGLQNACVVTLEAVEHPNFKKDIVENLRPVSKIKEEFRAKGQNVGITALLYWRKDKEGFEGNIYE</sequence>
<gene>
    <name evidence="1" type="ORF">BU25DRAFT_416907</name>
</gene>
<accession>A0ACB6SK56</accession>
<keyword evidence="2" id="KW-1185">Reference proteome</keyword>
<reference evidence="1" key="1">
    <citation type="journal article" date="2020" name="Stud. Mycol.">
        <title>101 Dothideomycetes genomes: a test case for predicting lifestyles and emergence of pathogens.</title>
        <authorList>
            <person name="Haridas S."/>
            <person name="Albert R."/>
            <person name="Binder M."/>
            <person name="Bloem J."/>
            <person name="Labutti K."/>
            <person name="Salamov A."/>
            <person name="Andreopoulos B."/>
            <person name="Baker S."/>
            <person name="Barry K."/>
            <person name="Bills G."/>
            <person name="Bluhm B."/>
            <person name="Cannon C."/>
            <person name="Castanera R."/>
            <person name="Culley D."/>
            <person name="Daum C."/>
            <person name="Ezra D."/>
            <person name="Gonzalez J."/>
            <person name="Henrissat B."/>
            <person name="Kuo A."/>
            <person name="Liang C."/>
            <person name="Lipzen A."/>
            <person name="Lutzoni F."/>
            <person name="Magnuson J."/>
            <person name="Mondo S."/>
            <person name="Nolan M."/>
            <person name="Ohm R."/>
            <person name="Pangilinan J."/>
            <person name="Park H.-J."/>
            <person name="Ramirez L."/>
            <person name="Alfaro M."/>
            <person name="Sun H."/>
            <person name="Tritt A."/>
            <person name="Yoshinaga Y."/>
            <person name="Zwiers L.-H."/>
            <person name="Turgeon B."/>
            <person name="Goodwin S."/>
            <person name="Spatafora J."/>
            <person name="Crous P."/>
            <person name="Grigoriev I."/>
        </authorList>
    </citation>
    <scope>NUCLEOTIDE SEQUENCE</scope>
    <source>
        <strain evidence="1">CBS 525.71</strain>
    </source>
</reference>
<evidence type="ECO:0000313" key="2">
    <source>
        <dbReference type="Proteomes" id="UP000799754"/>
    </source>
</evidence>
<proteinExistence type="predicted"/>
<comment type="caution">
    <text evidence="1">The sequence shown here is derived from an EMBL/GenBank/DDBJ whole genome shotgun (WGS) entry which is preliminary data.</text>
</comment>
<name>A0ACB6SK56_9PLEO</name>
<dbReference type="EMBL" id="MU006701">
    <property type="protein sequence ID" value="KAF2633742.1"/>
    <property type="molecule type" value="Genomic_DNA"/>
</dbReference>
<protein>
    <submittedName>
        <fullName evidence="1">Uncharacterized protein</fullName>
    </submittedName>
</protein>